<dbReference type="SUPFAM" id="SSF53623">
    <property type="entry name" value="MurD-like peptide ligases, catalytic domain"/>
    <property type="match status" value="1"/>
</dbReference>
<dbReference type="Pfam" id="PF01225">
    <property type="entry name" value="Mur_ligase"/>
    <property type="match status" value="1"/>
</dbReference>
<dbReference type="GO" id="GO:0047480">
    <property type="term" value="F:UDP-N-acetylmuramoyl-tripeptide-D-alanyl-D-alanine ligase activity"/>
    <property type="evidence" value="ECO:0007669"/>
    <property type="project" value="UniProtKB-UniRule"/>
</dbReference>
<dbReference type="SUPFAM" id="SSF53244">
    <property type="entry name" value="MurD-like peptide ligases, peptide-binding domain"/>
    <property type="match status" value="1"/>
</dbReference>
<dbReference type="RefSeq" id="WP_147574288.1">
    <property type="nucleotide sequence ID" value="NZ_JACOPL010000005.1"/>
</dbReference>
<dbReference type="NCBIfam" id="TIGR01143">
    <property type="entry name" value="murF"/>
    <property type="match status" value="1"/>
</dbReference>
<evidence type="ECO:0000256" key="5">
    <source>
        <dbReference type="ARBA" id="ARBA00022840"/>
    </source>
</evidence>
<sequence length="460" mass="48980">MERFTLAQAAEWTGGKAHGAASLSSVSTDSRQIPPETLFLPLKGERFDAHDFIAKAVDNGAAAVVSHRQNETYPVPVLYVENTAQALLDLAGGYRRLCGGKVVGVTGSVGKTTTKELLYAVLRQQFCAQKTEGNLNNEVGLPLTLLQMTRKTEVMVAEMGMNHFGELSRMTAAAQPDIAVITNIGTSHIEFLGSREGICRAKLEILEGLRPDGCAVLCGDEPLLWEKRDALGCRTVTYGIENPACDLTAYLHRDSAFDIVNNGLPAVELPQGGRFSAKLSIPGAHNILNALAAAAVGLLLGETPEHIAAGLSSYEASGMRQNIYEQNGYCIFADCYNASPDAMEAALKVLGGMAEGGRRFAVLGSMLELGGYAEEGHRRAGRAAAENADALYAYGPDAGAMVAGAKERGMAAAYAFDDQAALVAALRRDAEKGDALLFKGSRGMRMERALAWFLGEDVEE</sequence>
<comment type="caution">
    <text evidence="15">The sequence shown here is derived from an EMBL/GenBank/DDBJ whole genome shotgun (WGS) entry which is preliminary data.</text>
</comment>
<evidence type="ECO:0000313" key="16">
    <source>
        <dbReference type="Proteomes" id="UP000606499"/>
    </source>
</evidence>
<dbReference type="Gene3D" id="3.40.1190.10">
    <property type="entry name" value="Mur-like, catalytic domain"/>
    <property type="match status" value="1"/>
</dbReference>
<comment type="function">
    <text evidence="10 11">Involved in cell wall formation. Catalyzes the final step in the synthesis of UDP-N-acetylmuramoyl-pentapeptide, the precursor of murein.</text>
</comment>
<dbReference type="Pfam" id="PF02875">
    <property type="entry name" value="Mur_ligase_C"/>
    <property type="match status" value="1"/>
</dbReference>
<evidence type="ECO:0000256" key="4">
    <source>
        <dbReference type="ARBA" id="ARBA00022741"/>
    </source>
</evidence>
<evidence type="ECO:0000259" key="12">
    <source>
        <dbReference type="Pfam" id="PF01225"/>
    </source>
</evidence>
<comment type="pathway">
    <text evidence="10 11">Cell wall biogenesis; peptidoglycan biosynthesis.</text>
</comment>
<keyword evidence="8 10" id="KW-0131">Cell cycle</keyword>
<keyword evidence="9 10" id="KW-0961">Cell wall biogenesis/degradation</keyword>
<dbReference type="Gene3D" id="3.40.1390.10">
    <property type="entry name" value="MurE/MurF, N-terminal domain"/>
    <property type="match status" value="1"/>
</dbReference>
<dbReference type="EMBL" id="JACOPL010000005">
    <property type="protein sequence ID" value="MBC5725169.1"/>
    <property type="molecule type" value="Genomic_DNA"/>
</dbReference>
<dbReference type="Proteomes" id="UP000606499">
    <property type="component" value="Unassembled WGS sequence"/>
</dbReference>
<comment type="similarity">
    <text evidence="10">Belongs to the MurCDEF family. MurF subfamily.</text>
</comment>
<dbReference type="GO" id="GO:0071555">
    <property type="term" value="P:cell wall organization"/>
    <property type="evidence" value="ECO:0007669"/>
    <property type="project" value="UniProtKB-KW"/>
</dbReference>
<dbReference type="SUPFAM" id="SSF63418">
    <property type="entry name" value="MurE/MurF N-terminal domain"/>
    <property type="match status" value="1"/>
</dbReference>
<dbReference type="EC" id="6.3.2.10" evidence="10 11"/>
<evidence type="ECO:0000256" key="3">
    <source>
        <dbReference type="ARBA" id="ARBA00022618"/>
    </source>
</evidence>
<comment type="subcellular location">
    <subcellularLocation>
        <location evidence="10 11">Cytoplasm</location>
    </subcellularLocation>
</comment>
<dbReference type="PANTHER" id="PTHR43024:SF1">
    <property type="entry name" value="UDP-N-ACETYLMURAMOYL-TRIPEPTIDE--D-ALANYL-D-ALANINE LIGASE"/>
    <property type="match status" value="1"/>
</dbReference>
<dbReference type="GO" id="GO:0005524">
    <property type="term" value="F:ATP binding"/>
    <property type="evidence" value="ECO:0007669"/>
    <property type="project" value="UniProtKB-UniRule"/>
</dbReference>
<evidence type="ECO:0000259" key="13">
    <source>
        <dbReference type="Pfam" id="PF02875"/>
    </source>
</evidence>
<protein>
    <recommendedName>
        <fullName evidence="10 11">UDP-N-acetylmuramoyl-tripeptide--D-alanyl-D-alanine ligase</fullName>
        <ecNumber evidence="10 11">6.3.2.10</ecNumber>
    </recommendedName>
    <alternativeName>
        <fullName evidence="10">D-alanyl-D-alanine-adding enzyme</fullName>
    </alternativeName>
</protein>
<dbReference type="GO" id="GO:0005737">
    <property type="term" value="C:cytoplasm"/>
    <property type="evidence" value="ECO:0007669"/>
    <property type="project" value="UniProtKB-SubCell"/>
</dbReference>
<feature type="domain" description="Mur ligase C-terminal" evidence="13">
    <location>
        <begin position="321"/>
        <end position="442"/>
    </location>
</feature>
<keyword evidence="16" id="KW-1185">Reference proteome</keyword>
<evidence type="ECO:0000313" key="15">
    <source>
        <dbReference type="EMBL" id="MBC5725169.1"/>
    </source>
</evidence>
<dbReference type="InterPro" id="IPR004101">
    <property type="entry name" value="Mur_ligase_C"/>
</dbReference>
<dbReference type="InterPro" id="IPR005863">
    <property type="entry name" value="UDP-N-AcMur_synth"/>
</dbReference>
<dbReference type="Gene3D" id="3.90.190.20">
    <property type="entry name" value="Mur ligase, C-terminal domain"/>
    <property type="match status" value="1"/>
</dbReference>
<keyword evidence="3 10" id="KW-0132">Cell division</keyword>
<feature type="domain" description="Mur ligase N-terminal catalytic" evidence="12">
    <location>
        <begin position="24"/>
        <end position="94"/>
    </location>
</feature>
<dbReference type="PANTHER" id="PTHR43024">
    <property type="entry name" value="UDP-N-ACETYLMURAMOYL-TRIPEPTIDE--D-ALANYL-D-ALANINE LIGASE"/>
    <property type="match status" value="1"/>
</dbReference>
<dbReference type="HAMAP" id="MF_02019">
    <property type="entry name" value="MurF"/>
    <property type="match status" value="1"/>
</dbReference>
<dbReference type="InterPro" id="IPR013221">
    <property type="entry name" value="Mur_ligase_cen"/>
</dbReference>
<feature type="domain" description="Mur ligase central" evidence="14">
    <location>
        <begin position="105"/>
        <end position="296"/>
    </location>
</feature>
<dbReference type="AlphaFoldDB" id="A0A923LU43"/>
<dbReference type="GO" id="GO:0051301">
    <property type="term" value="P:cell division"/>
    <property type="evidence" value="ECO:0007669"/>
    <property type="project" value="UniProtKB-KW"/>
</dbReference>
<dbReference type="GO" id="GO:0009252">
    <property type="term" value="P:peptidoglycan biosynthetic process"/>
    <property type="evidence" value="ECO:0007669"/>
    <property type="project" value="UniProtKB-UniRule"/>
</dbReference>
<evidence type="ECO:0000256" key="6">
    <source>
        <dbReference type="ARBA" id="ARBA00022960"/>
    </source>
</evidence>
<keyword evidence="1 10" id="KW-0963">Cytoplasm</keyword>
<dbReference type="Pfam" id="PF08245">
    <property type="entry name" value="Mur_ligase_M"/>
    <property type="match status" value="1"/>
</dbReference>
<comment type="catalytic activity">
    <reaction evidence="10 11">
        <text>D-alanyl-D-alanine + UDP-N-acetyl-alpha-D-muramoyl-L-alanyl-gamma-D-glutamyl-meso-2,6-diaminopimelate + ATP = UDP-N-acetyl-alpha-D-muramoyl-L-alanyl-gamma-D-glutamyl-meso-2,6-diaminopimeloyl-D-alanyl-D-alanine + ADP + phosphate + H(+)</text>
        <dbReference type="Rhea" id="RHEA:28374"/>
        <dbReference type="ChEBI" id="CHEBI:15378"/>
        <dbReference type="ChEBI" id="CHEBI:30616"/>
        <dbReference type="ChEBI" id="CHEBI:43474"/>
        <dbReference type="ChEBI" id="CHEBI:57822"/>
        <dbReference type="ChEBI" id="CHEBI:61386"/>
        <dbReference type="ChEBI" id="CHEBI:83905"/>
        <dbReference type="ChEBI" id="CHEBI:456216"/>
        <dbReference type="EC" id="6.3.2.10"/>
    </reaction>
</comment>
<dbReference type="InterPro" id="IPR036565">
    <property type="entry name" value="Mur-like_cat_sf"/>
</dbReference>
<keyword evidence="7 10" id="KW-0573">Peptidoglycan synthesis</keyword>
<keyword evidence="5 10" id="KW-0067">ATP-binding</keyword>
<dbReference type="GO" id="GO:0008360">
    <property type="term" value="P:regulation of cell shape"/>
    <property type="evidence" value="ECO:0007669"/>
    <property type="project" value="UniProtKB-KW"/>
</dbReference>
<keyword evidence="2 10" id="KW-0436">Ligase</keyword>
<feature type="binding site" evidence="10">
    <location>
        <begin position="107"/>
        <end position="113"/>
    </location>
    <ligand>
        <name>ATP</name>
        <dbReference type="ChEBI" id="CHEBI:30616"/>
    </ligand>
</feature>
<evidence type="ECO:0000259" key="14">
    <source>
        <dbReference type="Pfam" id="PF08245"/>
    </source>
</evidence>
<organism evidence="15 16">
    <name type="scientific">Agathobaculum faecis</name>
    <dbReference type="NCBI Taxonomy" id="2763013"/>
    <lineage>
        <taxon>Bacteria</taxon>
        <taxon>Bacillati</taxon>
        <taxon>Bacillota</taxon>
        <taxon>Clostridia</taxon>
        <taxon>Eubacteriales</taxon>
        <taxon>Butyricicoccaceae</taxon>
        <taxon>Agathobaculum</taxon>
    </lineage>
</organism>
<dbReference type="InterPro" id="IPR051046">
    <property type="entry name" value="MurCDEF_CellWall_CoF430Synth"/>
</dbReference>
<evidence type="ECO:0000256" key="9">
    <source>
        <dbReference type="ARBA" id="ARBA00023316"/>
    </source>
</evidence>
<reference evidence="15" key="1">
    <citation type="submission" date="2020-08" db="EMBL/GenBank/DDBJ databases">
        <title>Genome public.</title>
        <authorList>
            <person name="Liu C."/>
            <person name="Sun Q."/>
        </authorList>
    </citation>
    <scope>NUCLEOTIDE SEQUENCE</scope>
    <source>
        <strain evidence="15">NSJ-28</strain>
    </source>
</reference>
<evidence type="ECO:0000256" key="2">
    <source>
        <dbReference type="ARBA" id="ARBA00022598"/>
    </source>
</evidence>
<keyword evidence="6 10" id="KW-0133">Cell shape</keyword>
<evidence type="ECO:0000256" key="11">
    <source>
        <dbReference type="RuleBase" id="RU004136"/>
    </source>
</evidence>
<accession>A0A923LU43</accession>
<evidence type="ECO:0000256" key="8">
    <source>
        <dbReference type="ARBA" id="ARBA00023306"/>
    </source>
</evidence>
<gene>
    <name evidence="10" type="primary">murF</name>
    <name evidence="15" type="ORF">H8S45_06815</name>
</gene>
<proteinExistence type="inferred from homology"/>
<evidence type="ECO:0000256" key="10">
    <source>
        <dbReference type="HAMAP-Rule" id="MF_02019"/>
    </source>
</evidence>
<evidence type="ECO:0000256" key="7">
    <source>
        <dbReference type="ARBA" id="ARBA00022984"/>
    </source>
</evidence>
<dbReference type="InterPro" id="IPR000713">
    <property type="entry name" value="Mur_ligase_N"/>
</dbReference>
<name>A0A923LU43_9FIRM</name>
<keyword evidence="4 10" id="KW-0547">Nucleotide-binding</keyword>
<evidence type="ECO:0000256" key="1">
    <source>
        <dbReference type="ARBA" id="ARBA00022490"/>
    </source>
</evidence>
<dbReference type="InterPro" id="IPR036615">
    <property type="entry name" value="Mur_ligase_C_dom_sf"/>
</dbReference>
<dbReference type="InterPro" id="IPR035911">
    <property type="entry name" value="MurE/MurF_N"/>
</dbReference>